<gene>
    <name evidence="2" type="ORF">SMONO_v1c04090</name>
</gene>
<keyword evidence="1" id="KW-0963">Cytoplasm</keyword>
<dbReference type="Proteomes" id="UP000234790">
    <property type="component" value="Chromosome"/>
</dbReference>
<dbReference type="HAMAP" id="MF_01103">
    <property type="entry name" value="UPF0291"/>
    <property type="match status" value="1"/>
</dbReference>
<dbReference type="PANTHER" id="PTHR37300">
    <property type="entry name" value="UPF0291 PROTEIN CBO2609/CLC_2481"/>
    <property type="match status" value="1"/>
</dbReference>
<dbReference type="OrthoDB" id="390105at2"/>
<name>A0A2K9LUC6_SPISQ</name>
<evidence type="ECO:0000256" key="1">
    <source>
        <dbReference type="ARBA" id="ARBA00022490"/>
    </source>
</evidence>
<reference evidence="2 3" key="1">
    <citation type="submission" date="2017-12" db="EMBL/GenBank/DDBJ databases">
        <title>Complete genome sequence of Spiroplasma monobiae MQ-1 (ATCC 33825).</title>
        <authorList>
            <person name="Tsai Y.-M."/>
            <person name="Lo W.-S."/>
            <person name="Wu P.-S."/>
            <person name="Cho S.-T."/>
            <person name="Kuo C.-H."/>
        </authorList>
    </citation>
    <scope>NUCLEOTIDE SEQUENCE [LARGE SCALE GENOMIC DNA]</scope>
    <source>
        <strain evidence="2 3">MQ-1</strain>
    </source>
</reference>
<dbReference type="Gene3D" id="1.10.287.540">
    <property type="entry name" value="Helix hairpin bin"/>
    <property type="match status" value="1"/>
</dbReference>
<dbReference type="PANTHER" id="PTHR37300:SF1">
    <property type="entry name" value="UPF0291 PROTEIN YNZC"/>
    <property type="match status" value="1"/>
</dbReference>
<dbReference type="RefSeq" id="WP_101780716.1">
    <property type="nucleotide sequence ID" value="NZ_CP025543.1"/>
</dbReference>
<dbReference type="Pfam" id="PF05979">
    <property type="entry name" value="DUF896"/>
    <property type="match status" value="1"/>
</dbReference>
<keyword evidence="3" id="KW-1185">Reference proteome</keyword>
<dbReference type="InterPro" id="IPR009242">
    <property type="entry name" value="DUF896"/>
</dbReference>
<dbReference type="SUPFAM" id="SSF158221">
    <property type="entry name" value="YnzC-like"/>
    <property type="match status" value="1"/>
</dbReference>
<sequence length="66" mass="7967">MEKLLKRINELAAIKKQRDLTTDELEERVKLREEYIKLFRAGFEQQLENTVFIDEDGNEIKRKTKN</sequence>
<organism evidence="2 3">
    <name type="scientific">Spiroplasma monobiae MQ-1</name>
    <dbReference type="NCBI Taxonomy" id="1336748"/>
    <lineage>
        <taxon>Bacteria</taxon>
        <taxon>Bacillati</taxon>
        <taxon>Mycoplasmatota</taxon>
        <taxon>Mollicutes</taxon>
        <taxon>Entomoplasmatales</taxon>
        <taxon>Spiroplasmataceae</taxon>
        <taxon>Spiroplasma</taxon>
    </lineage>
</organism>
<dbReference type="AlphaFoldDB" id="A0A2K9LUC6"/>
<accession>A0A2K9LUC6</accession>
<dbReference type="EMBL" id="CP025543">
    <property type="protein sequence ID" value="AUM62658.1"/>
    <property type="molecule type" value="Genomic_DNA"/>
</dbReference>
<evidence type="ECO:0000313" key="2">
    <source>
        <dbReference type="EMBL" id="AUM62658.1"/>
    </source>
</evidence>
<evidence type="ECO:0000313" key="3">
    <source>
        <dbReference type="Proteomes" id="UP000234790"/>
    </source>
</evidence>
<dbReference type="KEGG" id="smoo:SMONO_v1c04090"/>
<proteinExistence type="inferred from homology"/>
<protein>
    <submittedName>
        <fullName evidence="2">Uncharacterized protein</fullName>
    </submittedName>
</protein>